<dbReference type="Gene3D" id="3.30.420.10">
    <property type="entry name" value="Ribonuclease H-like superfamily/Ribonuclease H"/>
    <property type="match status" value="1"/>
</dbReference>
<dbReference type="Proteomes" id="UP000709959">
    <property type="component" value="Unassembled WGS sequence"/>
</dbReference>
<evidence type="ECO:0000313" key="2">
    <source>
        <dbReference type="EMBL" id="MBK8571300.1"/>
    </source>
</evidence>
<reference evidence="2 3" key="1">
    <citation type="submission" date="2020-10" db="EMBL/GenBank/DDBJ databases">
        <title>Connecting structure to function with the recovery of over 1000 high-quality activated sludge metagenome-assembled genomes encoding full-length rRNA genes using long-read sequencing.</title>
        <authorList>
            <person name="Singleton C.M."/>
            <person name="Petriglieri F."/>
            <person name="Kristensen J.M."/>
            <person name="Kirkegaard R.H."/>
            <person name="Michaelsen T.Y."/>
            <person name="Andersen M.H."/>
            <person name="Karst S.M."/>
            <person name="Dueholm M.S."/>
            <person name="Nielsen P.H."/>
            <person name="Albertsen M."/>
        </authorList>
    </citation>
    <scope>NUCLEOTIDE SEQUENCE [LARGE SCALE GENOMIC DNA]</scope>
    <source>
        <strain evidence="2">OdNE_18-Q3-R46-58_MAXAC.008</strain>
    </source>
</reference>
<dbReference type="Pfam" id="PF00665">
    <property type="entry name" value="rve"/>
    <property type="match status" value="1"/>
</dbReference>
<dbReference type="AlphaFoldDB" id="A0A936F0I3"/>
<dbReference type="InterPro" id="IPR025948">
    <property type="entry name" value="HTH-like_dom"/>
</dbReference>
<protein>
    <submittedName>
        <fullName evidence="2">DDE-type integrase/transposase/recombinase</fullName>
    </submittedName>
</protein>
<dbReference type="InterPro" id="IPR001584">
    <property type="entry name" value="Integrase_cat-core"/>
</dbReference>
<sequence>MARLCRVLGVPRSTAYHQPKLERLHRPVDEALARTVHEIIQAHPTFGIRRVWAWLRYRLDQSANRKKIHRLMRIKGWTVRQRAVGKRPRVPGSRSISPLPNQRWSTDIALVECGVDGWCAFVPVLDCCTREVLGWSLDRTARTKTVERALEDALIHRFGWTHGAPKDLTLRHDNGLVFGSRAYRALVRTTA</sequence>
<dbReference type="EMBL" id="JADKCH010000001">
    <property type="protein sequence ID" value="MBK8571300.1"/>
    <property type="molecule type" value="Genomic_DNA"/>
</dbReference>
<accession>A0A936F0I3</accession>
<dbReference type="InterPro" id="IPR050900">
    <property type="entry name" value="Transposase_IS3/IS150/IS904"/>
</dbReference>
<dbReference type="SUPFAM" id="SSF53098">
    <property type="entry name" value="Ribonuclease H-like"/>
    <property type="match status" value="1"/>
</dbReference>
<name>A0A936F0I3_9BACT</name>
<dbReference type="PANTHER" id="PTHR46889">
    <property type="entry name" value="TRANSPOSASE INSF FOR INSERTION SEQUENCE IS3B-RELATED"/>
    <property type="match status" value="1"/>
</dbReference>
<comment type="caution">
    <text evidence="2">The sequence shown here is derived from an EMBL/GenBank/DDBJ whole genome shotgun (WGS) entry which is preliminary data.</text>
</comment>
<proteinExistence type="predicted"/>
<dbReference type="Pfam" id="PF13276">
    <property type="entry name" value="HTH_21"/>
    <property type="match status" value="1"/>
</dbReference>
<dbReference type="PROSITE" id="PS50994">
    <property type="entry name" value="INTEGRASE"/>
    <property type="match status" value="1"/>
</dbReference>
<organism evidence="2 3">
    <name type="scientific">Candidatus Geothrix odensensis</name>
    <dbReference type="NCBI Taxonomy" id="2954440"/>
    <lineage>
        <taxon>Bacteria</taxon>
        <taxon>Pseudomonadati</taxon>
        <taxon>Acidobacteriota</taxon>
        <taxon>Holophagae</taxon>
        <taxon>Holophagales</taxon>
        <taxon>Holophagaceae</taxon>
        <taxon>Geothrix</taxon>
    </lineage>
</organism>
<gene>
    <name evidence="2" type="ORF">IPN91_01395</name>
</gene>
<dbReference type="GO" id="GO:0003676">
    <property type="term" value="F:nucleic acid binding"/>
    <property type="evidence" value="ECO:0007669"/>
    <property type="project" value="InterPro"/>
</dbReference>
<evidence type="ECO:0000259" key="1">
    <source>
        <dbReference type="PROSITE" id="PS50994"/>
    </source>
</evidence>
<dbReference type="InterPro" id="IPR036397">
    <property type="entry name" value="RNaseH_sf"/>
</dbReference>
<dbReference type="GO" id="GO:0015074">
    <property type="term" value="P:DNA integration"/>
    <property type="evidence" value="ECO:0007669"/>
    <property type="project" value="InterPro"/>
</dbReference>
<dbReference type="InterPro" id="IPR012337">
    <property type="entry name" value="RNaseH-like_sf"/>
</dbReference>
<dbReference type="PANTHER" id="PTHR46889:SF4">
    <property type="entry name" value="TRANSPOSASE INSO FOR INSERTION SEQUENCE ELEMENT IS911B-RELATED"/>
    <property type="match status" value="1"/>
</dbReference>
<feature type="domain" description="Integrase catalytic" evidence="1">
    <location>
        <begin position="94"/>
        <end position="191"/>
    </location>
</feature>
<evidence type="ECO:0000313" key="3">
    <source>
        <dbReference type="Proteomes" id="UP000709959"/>
    </source>
</evidence>